<evidence type="ECO:0000313" key="2">
    <source>
        <dbReference type="Proteomes" id="UP001056120"/>
    </source>
</evidence>
<comment type="caution">
    <text evidence="1">The sequence shown here is derived from an EMBL/GenBank/DDBJ whole genome shotgun (WGS) entry which is preliminary data.</text>
</comment>
<protein>
    <submittedName>
        <fullName evidence="1">Uncharacterized protein</fullName>
    </submittedName>
</protein>
<proteinExistence type="predicted"/>
<name>A0ACB9GKA7_9ASTR</name>
<sequence length="409" mass="45023">MLVRVDRVSGSVMFWYGEIRGVILLMDVDFWRLSFRAMKREPSVALFSAFYEITLKGNWHSFKKRQDLMLELPRPGAGDADVGGSQAGTGISKPSPMAAMAVDPVEKATEMPQMTLLDRLEGHISGEIHEDVVSPDHGGVKIVSGESKGGKEVQAETVVDPSVHMGKGKELIDPKLGSALSAPLLNVAHSHPSRWGFYMYSFDLPGMGYDGATCGHVSLSMSEERLATIRALREEVKNWKEHNTANVVLFKEMAVSHSKLQEEKDLLEKQLSEAKEEDQVELEQLHQKVFDLTAYRDWLVGSGIPTAVEALRDSDDFLDHVAVMVAAAKDMGHHEGLLVGSAANVDVKTHSYFDPLAEERLAKTNDTFDDAKFTILEAVAVYVERRDFEGLRKFLACSTNTTGEGSGAA</sequence>
<dbReference type="Proteomes" id="UP001056120">
    <property type="component" value="Linkage Group LG14"/>
</dbReference>
<reference evidence="1 2" key="2">
    <citation type="journal article" date="2022" name="Mol. Ecol. Resour.">
        <title>The genomes of chicory, endive, great burdock and yacon provide insights into Asteraceae paleo-polyploidization history and plant inulin production.</title>
        <authorList>
            <person name="Fan W."/>
            <person name="Wang S."/>
            <person name="Wang H."/>
            <person name="Wang A."/>
            <person name="Jiang F."/>
            <person name="Liu H."/>
            <person name="Zhao H."/>
            <person name="Xu D."/>
            <person name="Zhang Y."/>
        </authorList>
    </citation>
    <scope>NUCLEOTIDE SEQUENCE [LARGE SCALE GENOMIC DNA]</scope>
    <source>
        <strain evidence="2">cv. Yunnan</strain>
        <tissue evidence="1">Leaves</tissue>
    </source>
</reference>
<dbReference type="EMBL" id="CM042031">
    <property type="protein sequence ID" value="KAI3783431.1"/>
    <property type="molecule type" value="Genomic_DNA"/>
</dbReference>
<organism evidence="1 2">
    <name type="scientific">Smallanthus sonchifolius</name>
    <dbReference type="NCBI Taxonomy" id="185202"/>
    <lineage>
        <taxon>Eukaryota</taxon>
        <taxon>Viridiplantae</taxon>
        <taxon>Streptophyta</taxon>
        <taxon>Embryophyta</taxon>
        <taxon>Tracheophyta</taxon>
        <taxon>Spermatophyta</taxon>
        <taxon>Magnoliopsida</taxon>
        <taxon>eudicotyledons</taxon>
        <taxon>Gunneridae</taxon>
        <taxon>Pentapetalae</taxon>
        <taxon>asterids</taxon>
        <taxon>campanulids</taxon>
        <taxon>Asterales</taxon>
        <taxon>Asteraceae</taxon>
        <taxon>Asteroideae</taxon>
        <taxon>Heliantheae alliance</taxon>
        <taxon>Millerieae</taxon>
        <taxon>Smallanthus</taxon>
    </lineage>
</organism>
<reference evidence="2" key="1">
    <citation type="journal article" date="2022" name="Mol. Ecol. Resour.">
        <title>The genomes of chicory, endive, great burdock and yacon provide insights into Asteraceae palaeo-polyploidization history and plant inulin production.</title>
        <authorList>
            <person name="Fan W."/>
            <person name="Wang S."/>
            <person name="Wang H."/>
            <person name="Wang A."/>
            <person name="Jiang F."/>
            <person name="Liu H."/>
            <person name="Zhao H."/>
            <person name="Xu D."/>
            <person name="Zhang Y."/>
        </authorList>
    </citation>
    <scope>NUCLEOTIDE SEQUENCE [LARGE SCALE GENOMIC DNA]</scope>
    <source>
        <strain evidence="2">cv. Yunnan</strain>
    </source>
</reference>
<evidence type="ECO:0000313" key="1">
    <source>
        <dbReference type="EMBL" id="KAI3783431.1"/>
    </source>
</evidence>
<accession>A0ACB9GKA7</accession>
<gene>
    <name evidence="1" type="ORF">L1987_42513</name>
</gene>
<keyword evidence="2" id="KW-1185">Reference proteome</keyword>